<comment type="cofactor">
    <cofactor evidence="1 5">
        <name>heme</name>
        <dbReference type="ChEBI" id="CHEBI:30413"/>
    </cofactor>
</comment>
<dbReference type="GO" id="GO:0016705">
    <property type="term" value="F:oxidoreductase activity, acting on paired donors, with incorporation or reduction of molecular oxygen"/>
    <property type="evidence" value="ECO:0007669"/>
    <property type="project" value="InterPro"/>
</dbReference>
<proteinExistence type="inferred from homology"/>
<dbReference type="SUPFAM" id="SSF48264">
    <property type="entry name" value="Cytochrome P450"/>
    <property type="match status" value="1"/>
</dbReference>
<evidence type="ECO:0000313" key="7">
    <source>
        <dbReference type="EMBL" id="KAJ1719254.1"/>
    </source>
</evidence>
<dbReference type="Pfam" id="PF00067">
    <property type="entry name" value="p450"/>
    <property type="match status" value="1"/>
</dbReference>
<dbReference type="EMBL" id="JANBOJ010000441">
    <property type="protein sequence ID" value="KAJ1719254.1"/>
    <property type="molecule type" value="Genomic_DNA"/>
</dbReference>
<dbReference type="GO" id="GO:0005506">
    <property type="term" value="F:iron ion binding"/>
    <property type="evidence" value="ECO:0007669"/>
    <property type="project" value="InterPro"/>
</dbReference>
<dbReference type="PRINTS" id="PR00385">
    <property type="entry name" value="P450"/>
</dbReference>
<keyword evidence="4 5" id="KW-0408">Iron</keyword>
<feature type="binding site" description="axial binding residue" evidence="5">
    <location>
        <position position="434"/>
    </location>
    <ligand>
        <name>heme</name>
        <dbReference type="ChEBI" id="CHEBI:30413"/>
    </ligand>
    <ligandPart>
        <name>Fe</name>
        <dbReference type="ChEBI" id="CHEBI:18248"/>
    </ligandPart>
</feature>
<dbReference type="InterPro" id="IPR050121">
    <property type="entry name" value="Cytochrome_P450_monoxygenase"/>
</dbReference>
<dbReference type="PRINTS" id="PR00463">
    <property type="entry name" value="EP450I"/>
</dbReference>
<dbReference type="PANTHER" id="PTHR24305">
    <property type="entry name" value="CYTOCHROME P450"/>
    <property type="match status" value="1"/>
</dbReference>
<evidence type="ECO:0000256" key="3">
    <source>
        <dbReference type="ARBA" id="ARBA00022723"/>
    </source>
</evidence>
<sequence>MLTALLALACLLLLGLLRLVWRAWRSPLHTVPGPLLSAFSDLPLMFHILGGTYTAHSRALHARYGPVVRVGFDRVSVADVDTLRRILSSHSFLKGRAYEANIFLVPTTFSTTSPDVNRARRRQTGTCYTLPHLRLLEPRILQHGAQALVQLWDRRMAAGEPVNYFYAYHALAFDVVGELGFGRSFGLLASGSTRPTDNVHRMMQLAVLQGSLPLLRRFTWPVRRHIAGRAELIAIAKEAICRRRQENAAAGEKKEQAAGHADILQHLLDARDPATGAPLDADSLVSELVMLLVAGTDTTSSTLTWATMHLLHHPHVARQLRHALRERFPDRSAWITYDEARTEPLLTAVLLESMRLQPAASGYLPRRVPQPQGADVLGHHVPAGAEINVALAASHRDARTWPDPDAFRPERFLGKDAEARTRDVLAFSTGVRACIGRNLAWIEMYTVMANVLRRFDLVLPERALYGPHRCGSEGLPVDIPCATYLTCAPKDPQRDCWVRLAAG</sequence>
<reference evidence="7" key="1">
    <citation type="submission" date="2022-07" db="EMBL/GenBank/DDBJ databases">
        <title>Phylogenomic reconstructions and comparative analyses of Kickxellomycotina fungi.</title>
        <authorList>
            <person name="Reynolds N.K."/>
            <person name="Stajich J.E."/>
            <person name="Barry K."/>
            <person name="Grigoriev I.V."/>
            <person name="Crous P."/>
            <person name="Smith M.E."/>
        </authorList>
    </citation>
    <scope>NUCLEOTIDE SEQUENCE</scope>
    <source>
        <strain evidence="7">NBRC 32514</strain>
    </source>
</reference>
<organism evidence="7 8">
    <name type="scientific">Coemansia erecta</name>
    <dbReference type="NCBI Taxonomy" id="147472"/>
    <lineage>
        <taxon>Eukaryota</taxon>
        <taxon>Fungi</taxon>
        <taxon>Fungi incertae sedis</taxon>
        <taxon>Zoopagomycota</taxon>
        <taxon>Kickxellomycotina</taxon>
        <taxon>Kickxellomycetes</taxon>
        <taxon>Kickxellales</taxon>
        <taxon>Kickxellaceae</taxon>
        <taxon>Coemansia</taxon>
    </lineage>
</organism>
<dbReference type="GO" id="GO:0020037">
    <property type="term" value="F:heme binding"/>
    <property type="evidence" value="ECO:0007669"/>
    <property type="project" value="InterPro"/>
</dbReference>
<comment type="caution">
    <text evidence="7">The sequence shown here is derived from an EMBL/GenBank/DDBJ whole genome shotgun (WGS) entry which is preliminary data.</text>
</comment>
<keyword evidence="3 5" id="KW-0479">Metal-binding</keyword>
<dbReference type="Gene3D" id="1.10.630.10">
    <property type="entry name" value="Cytochrome P450"/>
    <property type="match status" value="1"/>
</dbReference>
<keyword evidence="5 6" id="KW-0349">Heme</keyword>
<dbReference type="InterPro" id="IPR002401">
    <property type="entry name" value="Cyt_P450_E_grp-I"/>
</dbReference>
<evidence type="ECO:0000313" key="8">
    <source>
        <dbReference type="Proteomes" id="UP001149813"/>
    </source>
</evidence>
<dbReference type="InterPro" id="IPR001128">
    <property type="entry name" value="Cyt_P450"/>
</dbReference>
<evidence type="ECO:0000256" key="5">
    <source>
        <dbReference type="PIRSR" id="PIRSR602401-1"/>
    </source>
</evidence>
<evidence type="ECO:0008006" key="9">
    <source>
        <dbReference type="Google" id="ProtNLM"/>
    </source>
</evidence>
<keyword evidence="8" id="KW-1185">Reference proteome</keyword>
<protein>
    <recommendedName>
        <fullName evidence="9">Cytochrome P450</fullName>
    </recommendedName>
</protein>
<evidence type="ECO:0000256" key="1">
    <source>
        <dbReference type="ARBA" id="ARBA00001971"/>
    </source>
</evidence>
<dbReference type="Proteomes" id="UP001149813">
    <property type="component" value="Unassembled WGS sequence"/>
</dbReference>
<dbReference type="AlphaFoldDB" id="A0A9W7XVG8"/>
<keyword evidence="6" id="KW-0503">Monooxygenase</keyword>
<keyword evidence="6" id="KW-0560">Oxidoreductase</keyword>
<accession>A0A9W7XVG8</accession>
<comment type="similarity">
    <text evidence="2 6">Belongs to the cytochrome P450 family.</text>
</comment>
<evidence type="ECO:0000256" key="4">
    <source>
        <dbReference type="ARBA" id="ARBA00023004"/>
    </source>
</evidence>
<dbReference type="OrthoDB" id="3934656at2759"/>
<dbReference type="InterPro" id="IPR017972">
    <property type="entry name" value="Cyt_P450_CS"/>
</dbReference>
<gene>
    <name evidence="7" type="ORF">LPJ53_005951</name>
</gene>
<dbReference type="PANTHER" id="PTHR24305:SF166">
    <property type="entry name" value="CYTOCHROME P450 12A4, MITOCHONDRIAL-RELATED"/>
    <property type="match status" value="1"/>
</dbReference>
<dbReference type="InterPro" id="IPR036396">
    <property type="entry name" value="Cyt_P450_sf"/>
</dbReference>
<evidence type="ECO:0000256" key="6">
    <source>
        <dbReference type="RuleBase" id="RU000461"/>
    </source>
</evidence>
<name>A0A9W7XVG8_9FUNG</name>
<dbReference type="GO" id="GO:0004497">
    <property type="term" value="F:monooxygenase activity"/>
    <property type="evidence" value="ECO:0007669"/>
    <property type="project" value="UniProtKB-KW"/>
</dbReference>
<dbReference type="PROSITE" id="PS00086">
    <property type="entry name" value="CYTOCHROME_P450"/>
    <property type="match status" value="1"/>
</dbReference>
<evidence type="ECO:0000256" key="2">
    <source>
        <dbReference type="ARBA" id="ARBA00010617"/>
    </source>
</evidence>